<name>A0A345MIQ5_9CAUD</name>
<dbReference type="EMBL" id="MH590603">
    <property type="protein sequence ID" value="AXH70436.1"/>
    <property type="molecule type" value="Genomic_DNA"/>
</dbReference>
<protein>
    <submittedName>
        <fullName evidence="1">Uncharacterized protein</fullName>
    </submittedName>
</protein>
<dbReference type="KEGG" id="vg:54998039"/>
<dbReference type="GeneID" id="54998039"/>
<accession>A0A345MIQ5</accession>
<reference evidence="2" key="1">
    <citation type="submission" date="2018-07" db="EMBL/GenBank/DDBJ databases">
        <authorList>
            <person name="Quirk P.G."/>
            <person name="Krulwich T.A."/>
        </authorList>
    </citation>
    <scope>NUCLEOTIDE SEQUENCE [LARGE SCALE GENOMIC DNA]</scope>
</reference>
<dbReference type="Proteomes" id="UP000257597">
    <property type="component" value="Segment"/>
</dbReference>
<dbReference type="RefSeq" id="YP_009807163.1">
    <property type="nucleotide sequence ID" value="NC_048021.1"/>
</dbReference>
<organism evidence="1 2">
    <name type="scientific">Gordonia phage Daredevil</name>
    <dbReference type="NCBI Taxonomy" id="2283286"/>
    <lineage>
        <taxon>Viruses</taxon>
        <taxon>Duplodnaviria</taxon>
        <taxon>Heunggongvirae</taxon>
        <taxon>Uroviricota</taxon>
        <taxon>Caudoviricetes</taxon>
        <taxon>Daredevilvirus</taxon>
        <taxon>Daredevilvirus daredevil</taxon>
    </lineage>
</organism>
<sequence length="75" mass="8203">MSVSRDHLVDMIGSTAPGEMIDLNIAISGCDDTTEFTFACHLGAAVWIAEMAERSQAESEYNCQPRIIVRSAKLQ</sequence>
<keyword evidence="2" id="KW-1185">Reference proteome</keyword>
<proteinExistence type="predicted"/>
<gene>
    <name evidence="1" type="primary">49</name>
    <name evidence="1" type="ORF">SEA_DAREDEVIL_49</name>
</gene>
<evidence type="ECO:0000313" key="2">
    <source>
        <dbReference type="Proteomes" id="UP000257597"/>
    </source>
</evidence>
<evidence type="ECO:0000313" key="1">
    <source>
        <dbReference type="EMBL" id="AXH70436.1"/>
    </source>
</evidence>